<dbReference type="RefSeq" id="WP_340359610.1">
    <property type="nucleotide sequence ID" value="NZ_JBBKZU010000012.1"/>
</dbReference>
<keyword evidence="2" id="KW-1185">Reference proteome</keyword>
<reference evidence="1 2" key="1">
    <citation type="submission" date="2024-03" db="EMBL/GenBank/DDBJ databases">
        <title>Novel species of the genus Variovorax.</title>
        <authorList>
            <person name="Liu Q."/>
            <person name="Xin Y.-H."/>
        </authorList>
    </citation>
    <scope>NUCLEOTIDE SEQUENCE [LARGE SCALE GENOMIC DNA]</scope>
    <source>
        <strain evidence="1 2">KACC 18899</strain>
    </source>
</reference>
<evidence type="ECO:0000313" key="1">
    <source>
        <dbReference type="EMBL" id="MEJ8814381.1"/>
    </source>
</evidence>
<sequence>MLAFIRFVLAHFLVDPTATYEAWRAWVSNSGLGVAALFFSPTC</sequence>
<name>A0ABU8VM39_9BURK</name>
<accession>A0ABU8VM39</accession>
<organism evidence="1 2">
    <name type="scientific">Variovorax ureilyticus</name>
    <dbReference type="NCBI Taxonomy" id="1836198"/>
    <lineage>
        <taxon>Bacteria</taxon>
        <taxon>Pseudomonadati</taxon>
        <taxon>Pseudomonadota</taxon>
        <taxon>Betaproteobacteria</taxon>
        <taxon>Burkholderiales</taxon>
        <taxon>Comamonadaceae</taxon>
        <taxon>Variovorax</taxon>
    </lineage>
</organism>
<protein>
    <submittedName>
        <fullName evidence="1">Uncharacterized protein</fullName>
    </submittedName>
</protein>
<gene>
    <name evidence="1" type="ORF">WKW77_25100</name>
</gene>
<proteinExistence type="predicted"/>
<comment type="caution">
    <text evidence="1">The sequence shown here is derived from an EMBL/GenBank/DDBJ whole genome shotgun (WGS) entry which is preliminary data.</text>
</comment>
<dbReference type="Proteomes" id="UP001365846">
    <property type="component" value="Unassembled WGS sequence"/>
</dbReference>
<evidence type="ECO:0000313" key="2">
    <source>
        <dbReference type="Proteomes" id="UP001365846"/>
    </source>
</evidence>
<dbReference type="EMBL" id="JBBKZU010000012">
    <property type="protein sequence ID" value="MEJ8814381.1"/>
    <property type="molecule type" value="Genomic_DNA"/>
</dbReference>